<reference evidence="1 2" key="1">
    <citation type="submission" date="2018-05" db="EMBL/GenBank/DDBJ databases">
        <title>Streptomyces venezuelae.</title>
        <authorList>
            <person name="Kim W."/>
            <person name="Lee N."/>
            <person name="Cho B.-K."/>
        </authorList>
    </citation>
    <scope>NUCLEOTIDE SEQUENCE [LARGE SCALE GENOMIC DNA]</scope>
    <source>
        <strain evidence="1 2">ATCC 14583</strain>
    </source>
</reference>
<protein>
    <submittedName>
        <fullName evidence="1">Uncharacterized protein</fullName>
    </submittedName>
</protein>
<evidence type="ECO:0000313" key="2">
    <source>
        <dbReference type="Proteomes" id="UP000323046"/>
    </source>
</evidence>
<dbReference type="AlphaFoldDB" id="A0A5P2BA38"/>
<sequence>MVFAHVGELVAQFRQFLGVPAVPLGDARLLVAFAPVGRGFEELVQFAQGAVPVAEHRGGDRLKLRGGARLVELVGPRGDTVTGVGEGERLGERSRVVGSPAMEVVGGWPGFAWGRGTGPLRSR</sequence>
<organism evidence="1 2">
    <name type="scientific">Streptomyces venezuelae</name>
    <dbReference type="NCBI Taxonomy" id="54571"/>
    <lineage>
        <taxon>Bacteria</taxon>
        <taxon>Bacillati</taxon>
        <taxon>Actinomycetota</taxon>
        <taxon>Actinomycetes</taxon>
        <taxon>Kitasatosporales</taxon>
        <taxon>Streptomycetaceae</taxon>
        <taxon>Streptomyces</taxon>
    </lineage>
</organism>
<name>A0A5P2BA38_STRVZ</name>
<dbReference type="EMBL" id="CP029193">
    <property type="protein sequence ID" value="QES27284.1"/>
    <property type="molecule type" value="Genomic_DNA"/>
</dbReference>
<dbReference type="Proteomes" id="UP000323046">
    <property type="component" value="Chromosome"/>
</dbReference>
<gene>
    <name evidence="1" type="ORF">DEJ47_13170</name>
</gene>
<keyword evidence="2" id="KW-1185">Reference proteome</keyword>
<proteinExistence type="predicted"/>
<accession>A0A5P2BA38</accession>
<evidence type="ECO:0000313" key="1">
    <source>
        <dbReference type="EMBL" id="QES27284.1"/>
    </source>
</evidence>